<evidence type="ECO:0000256" key="7">
    <source>
        <dbReference type="ARBA" id="ARBA00022676"/>
    </source>
</evidence>
<evidence type="ECO:0000256" key="11">
    <source>
        <dbReference type="ARBA" id="ARBA00022842"/>
    </source>
</evidence>
<comment type="similarity">
    <text evidence="5">Belongs to the STT3 family.</text>
</comment>
<feature type="transmembrane region" description="Helical" evidence="17">
    <location>
        <begin position="189"/>
        <end position="205"/>
    </location>
</feature>
<comment type="subcellular location">
    <subcellularLocation>
        <location evidence="3">Endomembrane system</location>
        <topology evidence="3">Multi-pass membrane protein</topology>
    </subcellularLocation>
</comment>
<feature type="transmembrane region" description="Helical" evidence="17">
    <location>
        <begin position="438"/>
        <end position="457"/>
    </location>
</feature>
<evidence type="ECO:0000256" key="5">
    <source>
        <dbReference type="ARBA" id="ARBA00010810"/>
    </source>
</evidence>
<evidence type="ECO:0000256" key="9">
    <source>
        <dbReference type="ARBA" id="ARBA00022692"/>
    </source>
</evidence>
<keyword evidence="12 17" id="KW-1133">Transmembrane helix</keyword>
<dbReference type="PANTHER" id="PTHR13872">
    <property type="entry name" value="DOLICHYL-DIPHOSPHOOLIGOSACCHARIDE--PROTEIN GLYCOSYLTRANSFERASE SUBUNIT"/>
    <property type="match status" value="1"/>
</dbReference>
<evidence type="ECO:0000256" key="10">
    <source>
        <dbReference type="ARBA" id="ARBA00022723"/>
    </source>
</evidence>
<dbReference type="GO" id="GO:0016020">
    <property type="term" value="C:membrane"/>
    <property type="evidence" value="ECO:0007669"/>
    <property type="project" value="InterPro"/>
</dbReference>
<evidence type="ECO:0000256" key="14">
    <source>
        <dbReference type="ARBA" id="ARBA00023211"/>
    </source>
</evidence>
<evidence type="ECO:0000256" key="15">
    <source>
        <dbReference type="ARBA" id="ARBA00030679"/>
    </source>
</evidence>
<evidence type="ECO:0000256" key="2">
    <source>
        <dbReference type="ARBA" id="ARBA00001946"/>
    </source>
</evidence>
<evidence type="ECO:0000256" key="3">
    <source>
        <dbReference type="ARBA" id="ARBA00004127"/>
    </source>
</evidence>
<evidence type="ECO:0000256" key="8">
    <source>
        <dbReference type="ARBA" id="ARBA00022679"/>
    </source>
</evidence>
<feature type="transmembrane region" description="Helical" evidence="17">
    <location>
        <begin position="261"/>
        <end position="281"/>
    </location>
</feature>
<feature type="domain" description="STT3/PglB/AglB core" evidence="19">
    <location>
        <begin position="498"/>
        <end position="553"/>
    </location>
</feature>
<dbReference type="EMBL" id="DSTX01000001">
    <property type="protein sequence ID" value="HFK19915.1"/>
    <property type="molecule type" value="Genomic_DNA"/>
</dbReference>
<comment type="cofactor">
    <cofactor evidence="1">
        <name>Mn(2+)</name>
        <dbReference type="ChEBI" id="CHEBI:29035"/>
    </cofactor>
</comment>
<keyword evidence="14" id="KW-0464">Manganese</keyword>
<feature type="transmembrane region" description="Helical" evidence="17">
    <location>
        <begin position="162"/>
        <end position="182"/>
    </location>
</feature>
<dbReference type="EC" id="2.4.99.21" evidence="6"/>
<keyword evidence="8" id="KW-0808">Transferase</keyword>
<proteinExistence type="inferred from homology"/>
<keyword evidence="10" id="KW-0479">Metal-binding</keyword>
<feature type="transmembrane region" description="Helical" evidence="17">
    <location>
        <begin position="211"/>
        <end position="227"/>
    </location>
</feature>
<gene>
    <name evidence="20" type="ORF">ENS19_01385</name>
</gene>
<evidence type="ECO:0000313" key="20">
    <source>
        <dbReference type="EMBL" id="HFK19915.1"/>
    </source>
</evidence>
<name>A0A7C3J1P9_9CREN</name>
<dbReference type="UniPathway" id="UPA00378"/>
<comment type="cofactor">
    <cofactor evidence="2">
        <name>Mg(2+)</name>
        <dbReference type="ChEBI" id="CHEBI:18420"/>
    </cofactor>
</comment>
<keyword evidence="9 17" id="KW-0812">Transmembrane</keyword>
<sequence>MELKVREALATRKLDIAVYGALAAITILAVAIRLLPMKWGIYLDEFDPYIQYKGAMYVVENGFNAWYSWFDPTRWAPWGAYQYQEGLLGVPFTGAAVYLFLQAIGIGVSLYNVAVFFPVFAGALIVILAFFLGKELVNRGVGLLSAFIMAIDPTSVQRTALGFFDTESVGMLGFFLSLIFFLKAQKGRTIPYSIISGLSLAYMALAWRVFLYPMNFIALFAIVMVLIGKWSKQLTTSISIIFSITLFTLAVTPSYGISLAISPYTIVPIAAFAICLVRSMTETIEDQRRRQLISLYIVMGLVVAFGALTLTGIFGDISGKFLALINPFSRAEIGSVGTVGEQFPSIWSHFFYYYHVLVILAPLGVYYAIKRGKRVDIFIVLLALTALYGAGSYVRLLILVAPTISILAGYALVRLMSSVSTVIRQQADRKVRAGLLSKYYGAFVIAIVVIAIVPVAYTNLRGADRPAMIVSSSTGVQASIPDWMEALAWMRDNLPPDSVIGTWWDYGYWINVMANLSVVDDNSTTNGTQIQLVAEAFLNNETISLRNFKMLNVTHVVVFEPFQPIMQSPPLALPPWQILGDFEKSTAMMVWVGYNSSEYIQSIPINLGGQILNYPLPAGPKAADATLYKLLFYPYISGYQHYLNITINPPQNYQLIFSSSNAWVLVYKINYP</sequence>
<evidence type="ECO:0000256" key="13">
    <source>
        <dbReference type="ARBA" id="ARBA00023136"/>
    </source>
</evidence>
<evidence type="ECO:0000256" key="16">
    <source>
        <dbReference type="ARBA" id="ARBA00034066"/>
    </source>
</evidence>
<evidence type="ECO:0000256" key="6">
    <source>
        <dbReference type="ARBA" id="ARBA00012602"/>
    </source>
</evidence>
<evidence type="ECO:0000259" key="18">
    <source>
        <dbReference type="Pfam" id="PF02516"/>
    </source>
</evidence>
<dbReference type="GO" id="GO:0004576">
    <property type="term" value="F:oligosaccharyl transferase activity"/>
    <property type="evidence" value="ECO:0007669"/>
    <property type="project" value="InterPro"/>
</dbReference>
<comment type="caution">
    <text evidence="20">The sequence shown here is derived from an EMBL/GenBank/DDBJ whole genome shotgun (WGS) entry which is preliminary data.</text>
</comment>
<protein>
    <recommendedName>
        <fullName evidence="6">dolichyl-phosphooligosaccharide-protein glycotransferase</fullName>
        <ecNumber evidence="6">2.4.99.21</ecNumber>
    </recommendedName>
    <alternativeName>
        <fullName evidence="15">Oligosaccharyl transferase</fullName>
    </alternativeName>
</protein>
<evidence type="ECO:0000259" key="19">
    <source>
        <dbReference type="Pfam" id="PF21436"/>
    </source>
</evidence>
<keyword evidence="11" id="KW-0460">Magnesium</keyword>
<feature type="transmembrane region" description="Helical" evidence="17">
    <location>
        <begin position="397"/>
        <end position="417"/>
    </location>
</feature>
<feature type="transmembrane region" description="Helical" evidence="17">
    <location>
        <begin position="234"/>
        <end position="255"/>
    </location>
</feature>
<dbReference type="Pfam" id="PF21436">
    <property type="entry name" value="STT3-PglB_core"/>
    <property type="match status" value="1"/>
</dbReference>
<dbReference type="GO" id="GO:0012505">
    <property type="term" value="C:endomembrane system"/>
    <property type="evidence" value="ECO:0007669"/>
    <property type="project" value="UniProtKB-SubCell"/>
</dbReference>
<keyword evidence="13 17" id="KW-0472">Membrane</keyword>
<accession>A0A7C3J1P9</accession>
<evidence type="ECO:0000256" key="1">
    <source>
        <dbReference type="ARBA" id="ARBA00001936"/>
    </source>
</evidence>
<dbReference type="PANTHER" id="PTHR13872:SF1">
    <property type="entry name" value="DOLICHYL-DIPHOSPHOOLIGOSACCHARIDE--PROTEIN GLYCOSYLTRANSFERASE SUBUNIT STT3B"/>
    <property type="match status" value="1"/>
</dbReference>
<feature type="transmembrane region" description="Helical" evidence="17">
    <location>
        <begin position="375"/>
        <end position="391"/>
    </location>
</feature>
<reference evidence="20" key="1">
    <citation type="journal article" date="2020" name="mSystems">
        <title>Genome- and Community-Level Interaction Insights into Carbon Utilization and Element Cycling Functions of Hydrothermarchaeota in Hydrothermal Sediment.</title>
        <authorList>
            <person name="Zhou Z."/>
            <person name="Liu Y."/>
            <person name="Xu W."/>
            <person name="Pan J."/>
            <person name="Luo Z.H."/>
            <person name="Li M."/>
        </authorList>
    </citation>
    <scope>NUCLEOTIDE SEQUENCE [LARGE SCALE GENOMIC DNA]</scope>
    <source>
        <strain evidence="20">SpSt-468</strain>
    </source>
</reference>
<feature type="transmembrane region" description="Helical" evidence="17">
    <location>
        <begin position="87"/>
        <end position="108"/>
    </location>
</feature>
<keyword evidence="7" id="KW-0328">Glycosyltransferase</keyword>
<feature type="transmembrane region" description="Helical" evidence="17">
    <location>
        <begin position="350"/>
        <end position="368"/>
    </location>
</feature>
<organism evidence="20">
    <name type="scientific">Candidatus Methanomethylicus mesodigestus</name>
    <dbReference type="NCBI Taxonomy" id="1867258"/>
    <lineage>
        <taxon>Archaea</taxon>
        <taxon>Thermoproteota</taxon>
        <taxon>Methanosuratincolia</taxon>
        <taxon>Candidatus Methanomethylicales</taxon>
        <taxon>Candidatus Methanomethylicaceae</taxon>
        <taxon>Candidatus Methanomethylicus</taxon>
    </lineage>
</organism>
<evidence type="ECO:0000256" key="12">
    <source>
        <dbReference type="ARBA" id="ARBA00022989"/>
    </source>
</evidence>
<dbReference type="Gene3D" id="3.40.50.12610">
    <property type="match status" value="1"/>
</dbReference>
<feature type="transmembrane region" description="Helical" evidence="17">
    <location>
        <begin position="293"/>
        <end position="314"/>
    </location>
</feature>
<evidence type="ECO:0000256" key="17">
    <source>
        <dbReference type="SAM" id="Phobius"/>
    </source>
</evidence>
<dbReference type="AlphaFoldDB" id="A0A7C3J1P9"/>
<dbReference type="Pfam" id="PF02516">
    <property type="entry name" value="STT3"/>
    <property type="match status" value="1"/>
</dbReference>
<evidence type="ECO:0000256" key="4">
    <source>
        <dbReference type="ARBA" id="ARBA00004922"/>
    </source>
</evidence>
<dbReference type="InterPro" id="IPR048999">
    <property type="entry name" value="STT3-PglB_core"/>
</dbReference>
<feature type="domain" description="Oligosaccharyl transferase STT3 N-terminal" evidence="18">
    <location>
        <begin position="37"/>
        <end position="408"/>
    </location>
</feature>
<comment type="catalytic activity">
    <reaction evidence="16">
        <text>an archaeal dolichyl phosphooligosaccharide + [protein]-L-asparagine = an archaeal dolichyl phosphate + a glycoprotein with the oligosaccharide chain attached by N-beta-D-glycosyl linkage to a protein L-asparagine.</text>
        <dbReference type="EC" id="2.4.99.21"/>
    </reaction>
</comment>
<dbReference type="GO" id="GO:0046872">
    <property type="term" value="F:metal ion binding"/>
    <property type="evidence" value="ECO:0007669"/>
    <property type="project" value="UniProtKB-KW"/>
</dbReference>
<feature type="transmembrane region" description="Helical" evidence="17">
    <location>
        <begin position="16"/>
        <end position="35"/>
    </location>
</feature>
<comment type="pathway">
    <text evidence="4">Protein modification; protein glycosylation.</text>
</comment>
<feature type="transmembrane region" description="Helical" evidence="17">
    <location>
        <begin position="114"/>
        <end position="133"/>
    </location>
</feature>
<dbReference type="InterPro" id="IPR003674">
    <property type="entry name" value="Oligo_trans_STT3"/>
</dbReference>
<dbReference type="InterPro" id="IPR048307">
    <property type="entry name" value="STT3_N"/>
</dbReference>